<comment type="caution">
    <text evidence="2">The sequence shown here is derived from an EMBL/GenBank/DDBJ whole genome shotgun (WGS) entry which is preliminary data.</text>
</comment>
<reference evidence="2 3" key="1">
    <citation type="submission" date="2016-01" db="EMBL/GenBank/DDBJ databases">
        <title>Genome Sequences of Twelve Sporeforming Bacillus Species Isolated from Foods.</title>
        <authorList>
            <person name="Berendsen E.M."/>
            <person name="Wells-Bennik M.H."/>
            <person name="Krawcyk A.O."/>
            <person name="De Jong A."/>
            <person name="Holsappel S."/>
            <person name="Eijlander R.T."/>
            <person name="Kuipers O.P."/>
        </authorList>
    </citation>
    <scope>NUCLEOTIDE SEQUENCE [LARGE SCALE GENOMIC DNA]</scope>
    <source>
        <strain evidence="2 3">B4098</strain>
    </source>
</reference>
<dbReference type="Proteomes" id="UP000075288">
    <property type="component" value="Unassembled WGS sequence"/>
</dbReference>
<feature type="compositionally biased region" description="Basic and acidic residues" evidence="1">
    <location>
        <begin position="9"/>
        <end position="19"/>
    </location>
</feature>
<protein>
    <submittedName>
        <fullName evidence="2">Uncharacterized protein</fullName>
    </submittedName>
</protein>
<dbReference type="EMBL" id="LQYG01000107">
    <property type="protein sequence ID" value="KYC59652.1"/>
    <property type="molecule type" value="Genomic_DNA"/>
</dbReference>
<evidence type="ECO:0000313" key="3">
    <source>
        <dbReference type="Proteomes" id="UP000075288"/>
    </source>
</evidence>
<proteinExistence type="predicted"/>
<organism evidence="2 3">
    <name type="scientific">Heyndrickxia coagulans</name>
    <name type="common">Weizmannia coagulans</name>
    <dbReference type="NCBI Taxonomy" id="1398"/>
    <lineage>
        <taxon>Bacteria</taxon>
        <taxon>Bacillati</taxon>
        <taxon>Bacillota</taxon>
        <taxon>Bacilli</taxon>
        <taxon>Bacillales</taxon>
        <taxon>Bacillaceae</taxon>
        <taxon>Heyndrickxia</taxon>
    </lineage>
</organism>
<accession>A0A150JR02</accession>
<evidence type="ECO:0000256" key="1">
    <source>
        <dbReference type="SAM" id="MobiDB-lite"/>
    </source>
</evidence>
<sequence>MQFSYQLPEKQREDLKNSEFGKSSRGISEGQAAKRKISYAILHSFTCFAYHWKTN</sequence>
<name>A0A150JR02_HEYCO</name>
<dbReference type="AlphaFoldDB" id="A0A150JR02"/>
<evidence type="ECO:0000313" key="2">
    <source>
        <dbReference type="EMBL" id="KYC59652.1"/>
    </source>
</evidence>
<feature type="region of interest" description="Disordered" evidence="1">
    <location>
        <begin position="1"/>
        <end position="31"/>
    </location>
</feature>
<gene>
    <name evidence="2" type="ORF">B4098_0026</name>
</gene>